<feature type="transmembrane region" description="Helical" evidence="6">
    <location>
        <begin position="90"/>
        <end position="116"/>
    </location>
</feature>
<organism evidence="7 8">
    <name type="scientific">Aurantimonas marianensis</name>
    <dbReference type="NCBI Taxonomy" id="2920428"/>
    <lineage>
        <taxon>Bacteria</taxon>
        <taxon>Pseudomonadati</taxon>
        <taxon>Pseudomonadota</taxon>
        <taxon>Alphaproteobacteria</taxon>
        <taxon>Hyphomicrobiales</taxon>
        <taxon>Aurantimonadaceae</taxon>
        <taxon>Aurantimonas</taxon>
    </lineage>
</organism>
<evidence type="ECO:0000256" key="3">
    <source>
        <dbReference type="ARBA" id="ARBA00022692"/>
    </source>
</evidence>
<evidence type="ECO:0000313" key="7">
    <source>
        <dbReference type="EMBL" id="MCP3054202.1"/>
    </source>
</evidence>
<evidence type="ECO:0000256" key="1">
    <source>
        <dbReference type="ARBA" id="ARBA00004651"/>
    </source>
</evidence>
<dbReference type="RefSeq" id="WP_253963081.1">
    <property type="nucleotide sequence ID" value="NZ_JALHBS010000019.1"/>
</dbReference>
<dbReference type="Proteomes" id="UP001155220">
    <property type="component" value="Unassembled WGS sequence"/>
</dbReference>
<accession>A0A9X2H2S3</accession>
<dbReference type="Pfam" id="PF03706">
    <property type="entry name" value="LPG_synthase_TM"/>
    <property type="match status" value="1"/>
</dbReference>
<dbReference type="GO" id="GO:0005886">
    <property type="term" value="C:plasma membrane"/>
    <property type="evidence" value="ECO:0007669"/>
    <property type="project" value="UniProtKB-SubCell"/>
</dbReference>
<evidence type="ECO:0000313" key="8">
    <source>
        <dbReference type="Proteomes" id="UP001155220"/>
    </source>
</evidence>
<dbReference type="PANTHER" id="PTHR39087:SF2">
    <property type="entry name" value="UPF0104 MEMBRANE PROTEIN MJ1595"/>
    <property type="match status" value="1"/>
</dbReference>
<evidence type="ECO:0000256" key="5">
    <source>
        <dbReference type="ARBA" id="ARBA00023136"/>
    </source>
</evidence>
<gene>
    <name evidence="7" type="ORF">MJ956_03450</name>
</gene>
<dbReference type="EMBL" id="JALHBS010000019">
    <property type="protein sequence ID" value="MCP3054202.1"/>
    <property type="molecule type" value="Genomic_DNA"/>
</dbReference>
<feature type="transmembrane region" description="Helical" evidence="6">
    <location>
        <begin position="168"/>
        <end position="188"/>
    </location>
</feature>
<comment type="subcellular location">
    <subcellularLocation>
        <location evidence="1">Cell membrane</location>
        <topology evidence="1">Multi-pass membrane protein</topology>
    </subcellularLocation>
</comment>
<keyword evidence="4 6" id="KW-1133">Transmembrane helix</keyword>
<feature type="transmembrane region" description="Helical" evidence="6">
    <location>
        <begin position="310"/>
        <end position="333"/>
    </location>
</feature>
<evidence type="ECO:0000256" key="6">
    <source>
        <dbReference type="SAM" id="Phobius"/>
    </source>
</evidence>
<sequence length="361" mass="39284">MSIAKSMTTGNGPSVFFRWVLPVIGAAIALATLFWLYQGLDVGRFLSAVATANMGWLVMLAATILLEQLTRGWKWRQILFDLKPISSVRLFGAIMAGYGVAILVPLGVSPLVRSWLIARLEGLRMASVLMTSAIERFLDGIVFALLAAFVALVGRIPDVDGDVRTGLAVAGGLNLLLLSGLLYLLFIGRSPLGRENARVSRCVDWLAARGRGRLAGLRQAIRDGIVWPRDRNRQIGAVLASVAMKFIAATHFLWAGLAVGVVLAPLDYLFLMIFAGFALVLARFVRVPSGFVIGSGFALKLLGVPDEQALAMILFNHVLTIVLMVVVGLLFLWRSGIDIRQARQAEPVQEAVERGLRRLVR</sequence>
<feature type="transmembrane region" description="Helical" evidence="6">
    <location>
        <begin position="260"/>
        <end position="280"/>
    </location>
</feature>
<evidence type="ECO:0000256" key="2">
    <source>
        <dbReference type="ARBA" id="ARBA00022475"/>
    </source>
</evidence>
<dbReference type="AlphaFoldDB" id="A0A9X2H2S3"/>
<feature type="transmembrane region" description="Helical" evidence="6">
    <location>
        <begin position="49"/>
        <end position="70"/>
    </location>
</feature>
<name>A0A9X2H2S3_9HYPH</name>
<evidence type="ECO:0000256" key="4">
    <source>
        <dbReference type="ARBA" id="ARBA00022989"/>
    </source>
</evidence>
<comment type="caution">
    <text evidence="7">The sequence shown here is derived from an EMBL/GenBank/DDBJ whole genome shotgun (WGS) entry which is preliminary data.</text>
</comment>
<feature type="transmembrane region" description="Helical" evidence="6">
    <location>
        <begin position="16"/>
        <end position="37"/>
    </location>
</feature>
<feature type="transmembrane region" description="Helical" evidence="6">
    <location>
        <begin position="137"/>
        <end position="156"/>
    </location>
</feature>
<proteinExistence type="predicted"/>
<dbReference type="PANTHER" id="PTHR39087">
    <property type="entry name" value="UPF0104 MEMBRANE PROTEIN MJ1595"/>
    <property type="match status" value="1"/>
</dbReference>
<dbReference type="InterPro" id="IPR022791">
    <property type="entry name" value="L-PG_synthase/AglD"/>
</dbReference>
<keyword evidence="3 6" id="KW-0812">Transmembrane</keyword>
<protein>
    <submittedName>
        <fullName evidence="7">Flippase-like domain-containing protein</fullName>
    </submittedName>
</protein>
<keyword evidence="5 6" id="KW-0472">Membrane</keyword>
<keyword evidence="2" id="KW-1003">Cell membrane</keyword>
<reference evidence="7" key="1">
    <citation type="submission" date="2022-03" db="EMBL/GenBank/DDBJ databases">
        <title>Aurantimonas Liuensis sp. Nov., isolated from the hadal seawater of the Mariana Trench.</title>
        <authorList>
            <person name="Liu R."/>
        </authorList>
    </citation>
    <scope>NUCLEOTIDE SEQUENCE</scope>
    <source>
        <strain evidence="7">LRZ36</strain>
    </source>
</reference>
<keyword evidence="8" id="KW-1185">Reference proteome</keyword>